<dbReference type="PRINTS" id="PR01179">
    <property type="entry name" value="ODADCRBXLASE"/>
</dbReference>
<feature type="binding site" evidence="5">
    <location>
        <position position="317"/>
    </location>
    <ligand>
        <name>substrate</name>
    </ligand>
</feature>
<sequence>MNDNCVENKIFDYDFYNRVDVQKLIHQYGSPLYIYDENILRKSCREMKNLMQYPWFVANYSIKANSNMELLKIIRDEGLNADAISPGEIHVLLEAGFEPSQIFYVGNNVSVEEMKYAIDNGVLVSVDSLSQLEAFGKINKGGKVSLRFNPGVGAGHHEKVVTAGNNTKFGIDSSFIEEVKQIAEKYSLKVAGVNQHIGSLFLDGKPYIEGVKSLLAIAGNFQDLEFIDMGGGFGIPYKKQSQERLDLSLVSRELEKIIIEWMKVYGREVQIKIEPGRYIVAECGVLLGTVHSIKTNYGKRYVGTDVGFNVLMRPVMYDSYHEIEFFRKGKLLNSDKRGISTIVGNICETGDILAKDREIPDDLMEDDIVAVLDAGAYGYSMCSNYNLRLRPAEVLICEDGLVRLIRRRDTFDDLMAGYR</sequence>
<dbReference type="Proteomes" id="UP000036923">
    <property type="component" value="Unassembled WGS sequence"/>
</dbReference>
<dbReference type="Gene3D" id="3.20.20.10">
    <property type="entry name" value="Alanine racemase"/>
    <property type="match status" value="1"/>
</dbReference>
<evidence type="ECO:0000256" key="6">
    <source>
        <dbReference type="NCBIfam" id="TIGR01048"/>
    </source>
</evidence>
<dbReference type="PRINTS" id="PR01181">
    <property type="entry name" value="DAPDCRBXLASE"/>
</dbReference>
<comment type="caution">
    <text evidence="11">The sequence shown here is derived from an EMBL/GenBank/DDBJ whole genome shotgun (WGS) entry which is preliminary data.</text>
</comment>
<keyword evidence="5 8" id="KW-0457">Lysine biosynthesis</keyword>
<dbReference type="Pfam" id="PF02784">
    <property type="entry name" value="Orn_Arg_deC_N"/>
    <property type="match status" value="1"/>
</dbReference>
<dbReference type="InterPro" id="IPR022644">
    <property type="entry name" value="De-COase2_N"/>
</dbReference>
<evidence type="ECO:0000256" key="7">
    <source>
        <dbReference type="PIRSR" id="PIRSR600183-50"/>
    </source>
</evidence>
<feature type="active site" description="Proton donor" evidence="7">
    <location>
        <position position="347"/>
    </location>
</feature>
<dbReference type="STRING" id="398512.Bccel_2720"/>
<evidence type="ECO:0000256" key="3">
    <source>
        <dbReference type="ARBA" id="ARBA00022898"/>
    </source>
</evidence>
<dbReference type="GO" id="GO:0009089">
    <property type="term" value="P:lysine biosynthetic process via diaminopimelate"/>
    <property type="evidence" value="ECO:0007669"/>
    <property type="project" value="UniProtKB-UniRule"/>
</dbReference>
<dbReference type="InterPro" id="IPR029066">
    <property type="entry name" value="PLP-binding_barrel"/>
</dbReference>
<dbReference type="UniPathway" id="UPA00034">
    <property type="reaction ID" value="UER00027"/>
</dbReference>
<evidence type="ECO:0000256" key="4">
    <source>
        <dbReference type="ARBA" id="ARBA00023239"/>
    </source>
</evidence>
<dbReference type="FunFam" id="3.20.20.10:FF:000003">
    <property type="entry name" value="Diaminopimelate decarboxylase"/>
    <property type="match status" value="1"/>
</dbReference>
<keyword evidence="5" id="KW-0028">Amino-acid biosynthesis</keyword>
<evidence type="ECO:0000256" key="1">
    <source>
        <dbReference type="ARBA" id="ARBA00001933"/>
    </source>
</evidence>
<dbReference type="eggNOG" id="COG0019">
    <property type="taxonomic scope" value="Bacteria"/>
</dbReference>
<dbReference type="InterPro" id="IPR000183">
    <property type="entry name" value="Orn/DAP/Arg_de-COase"/>
</dbReference>
<feature type="binding site" evidence="5">
    <location>
        <position position="377"/>
    </location>
    <ligand>
        <name>substrate</name>
    </ligand>
</feature>
<comment type="function">
    <text evidence="5">Specifically catalyzes the decarboxylation of meso-diaminopimelate (meso-DAP) to L-lysine.</text>
</comment>
<dbReference type="EMBL" id="LGTC01000001">
    <property type="protein sequence ID" value="KNY27449.1"/>
    <property type="molecule type" value="Genomic_DNA"/>
</dbReference>
<dbReference type="HAMAP" id="MF_02120">
    <property type="entry name" value="LysA"/>
    <property type="match status" value="1"/>
</dbReference>
<feature type="binding site" evidence="5">
    <location>
        <position position="277"/>
    </location>
    <ligand>
        <name>substrate</name>
    </ligand>
</feature>
<dbReference type="CDD" id="cd06828">
    <property type="entry name" value="PLPDE_III_DapDC"/>
    <property type="match status" value="1"/>
</dbReference>
<dbReference type="Gene3D" id="2.40.37.10">
    <property type="entry name" value="Lyase, Ornithine Decarboxylase, Chain A, domain 1"/>
    <property type="match status" value="1"/>
</dbReference>
<dbReference type="EC" id="4.1.1.20" evidence="5 6"/>
<comment type="similarity">
    <text evidence="5">Belongs to the Orn/Lys/Arg decarboxylase class-II family. LysA subfamily.</text>
</comment>
<evidence type="ECO:0000313" key="12">
    <source>
        <dbReference type="Proteomes" id="UP000036923"/>
    </source>
</evidence>
<name>A0A0L6JNU0_9FIRM</name>
<dbReference type="NCBIfam" id="TIGR01048">
    <property type="entry name" value="lysA"/>
    <property type="match status" value="1"/>
</dbReference>
<reference evidence="12" key="1">
    <citation type="submission" date="2015-07" db="EMBL/GenBank/DDBJ databases">
        <title>Near-Complete Genome Sequence of the Cellulolytic Bacterium Bacteroides (Pseudobacteroides) cellulosolvens ATCC 35603.</title>
        <authorList>
            <person name="Dassa B."/>
            <person name="Utturkar S.M."/>
            <person name="Klingeman D.M."/>
            <person name="Hurt R.A."/>
            <person name="Keller M."/>
            <person name="Xu J."/>
            <person name="Reddy Y.H.K."/>
            <person name="Borovok I."/>
            <person name="Grinberg I.R."/>
            <person name="Lamed R."/>
            <person name="Zhivin O."/>
            <person name="Bayer E.A."/>
            <person name="Brown S.D."/>
        </authorList>
    </citation>
    <scope>NUCLEOTIDE SEQUENCE [LARGE SCALE GENOMIC DNA]</scope>
    <source>
        <strain evidence="12">DSM 2933</strain>
    </source>
</reference>
<keyword evidence="3 5" id="KW-0663">Pyridoxal phosphate</keyword>
<dbReference type="OrthoDB" id="9802241at2"/>
<evidence type="ECO:0000256" key="8">
    <source>
        <dbReference type="RuleBase" id="RU003738"/>
    </source>
</evidence>
<dbReference type="PANTHER" id="PTHR43727:SF2">
    <property type="entry name" value="GROUP IV DECARBOXYLASE"/>
    <property type="match status" value="1"/>
</dbReference>
<comment type="subunit">
    <text evidence="5">Homodimer.</text>
</comment>
<feature type="binding site" evidence="5">
    <location>
        <position position="348"/>
    </location>
    <ligand>
        <name>substrate</name>
    </ligand>
</feature>
<dbReference type="InterPro" id="IPR009006">
    <property type="entry name" value="Ala_racemase/Decarboxylase_C"/>
</dbReference>
<gene>
    <name evidence="5" type="primary">lysA</name>
    <name evidence="11" type="ORF">Bccel_2720</name>
</gene>
<proteinExistence type="inferred from homology"/>
<feature type="domain" description="Orn/DAP/Arg decarboxylase 2 C-terminal" evidence="9">
    <location>
        <begin position="34"/>
        <end position="375"/>
    </location>
</feature>
<dbReference type="SUPFAM" id="SSF50621">
    <property type="entry name" value="Alanine racemase C-terminal domain-like"/>
    <property type="match status" value="1"/>
</dbReference>
<keyword evidence="4 5" id="KW-0456">Lyase</keyword>
<dbReference type="InterPro" id="IPR022643">
    <property type="entry name" value="De-COase2_C"/>
</dbReference>
<comment type="catalytic activity">
    <reaction evidence="5 8">
        <text>meso-2,6-diaminopimelate + H(+) = L-lysine + CO2</text>
        <dbReference type="Rhea" id="RHEA:15101"/>
        <dbReference type="ChEBI" id="CHEBI:15378"/>
        <dbReference type="ChEBI" id="CHEBI:16526"/>
        <dbReference type="ChEBI" id="CHEBI:32551"/>
        <dbReference type="ChEBI" id="CHEBI:57791"/>
        <dbReference type="EC" id="4.1.1.20"/>
    </reaction>
</comment>
<feature type="binding site" evidence="5">
    <location>
        <position position="377"/>
    </location>
    <ligand>
        <name>pyridoxal 5'-phosphate</name>
        <dbReference type="ChEBI" id="CHEBI:597326"/>
    </ligand>
</feature>
<dbReference type="SUPFAM" id="SSF51419">
    <property type="entry name" value="PLP-binding barrel"/>
    <property type="match status" value="1"/>
</dbReference>
<dbReference type="Pfam" id="PF00278">
    <property type="entry name" value="Orn_DAP_Arg_deC"/>
    <property type="match status" value="1"/>
</dbReference>
<feature type="domain" description="Orn/DAP/Arg decarboxylase 2 N-terminal" evidence="10">
    <location>
        <begin position="41"/>
        <end position="281"/>
    </location>
</feature>
<dbReference type="InterPro" id="IPR002986">
    <property type="entry name" value="DAP_deCOOHase_LysA"/>
</dbReference>
<evidence type="ECO:0000256" key="2">
    <source>
        <dbReference type="ARBA" id="ARBA00022793"/>
    </source>
</evidence>
<feature type="modified residue" description="N6-(pyridoxal phosphate)lysine" evidence="5 7">
    <location>
        <position position="63"/>
    </location>
</feature>
<protein>
    <recommendedName>
        <fullName evidence="5 6">Diaminopimelate decarboxylase</fullName>
        <shortName evidence="5">DAP decarboxylase</shortName>
        <shortName evidence="5">DAPDC</shortName>
        <ecNumber evidence="5 6">4.1.1.20</ecNumber>
    </recommendedName>
</protein>
<dbReference type="PANTHER" id="PTHR43727">
    <property type="entry name" value="DIAMINOPIMELATE DECARBOXYLASE"/>
    <property type="match status" value="1"/>
</dbReference>
<dbReference type="GO" id="GO:0008836">
    <property type="term" value="F:diaminopimelate decarboxylase activity"/>
    <property type="evidence" value="ECO:0007669"/>
    <property type="project" value="UniProtKB-UniRule"/>
</dbReference>
<dbReference type="AlphaFoldDB" id="A0A0L6JNU0"/>
<feature type="binding site" evidence="5">
    <location>
        <position position="313"/>
    </location>
    <ligand>
        <name>substrate</name>
    </ligand>
</feature>
<accession>A0A0L6JNU0</accession>
<dbReference type="PATRIC" id="fig|398512.5.peg.2852"/>
<evidence type="ECO:0000256" key="5">
    <source>
        <dbReference type="HAMAP-Rule" id="MF_02120"/>
    </source>
</evidence>
<organism evidence="11 12">
    <name type="scientific">Pseudobacteroides cellulosolvens ATCC 35603 = DSM 2933</name>
    <dbReference type="NCBI Taxonomy" id="398512"/>
    <lineage>
        <taxon>Bacteria</taxon>
        <taxon>Bacillati</taxon>
        <taxon>Bacillota</taxon>
        <taxon>Clostridia</taxon>
        <taxon>Eubacteriales</taxon>
        <taxon>Oscillospiraceae</taxon>
        <taxon>Pseudobacteroides</taxon>
    </lineage>
</organism>
<dbReference type="GO" id="GO:0030170">
    <property type="term" value="F:pyridoxal phosphate binding"/>
    <property type="evidence" value="ECO:0007669"/>
    <property type="project" value="UniProtKB-UniRule"/>
</dbReference>
<keyword evidence="12" id="KW-1185">Reference proteome</keyword>
<comment type="cofactor">
    <cofactor evidence="1 5 7 8">
        <name>pyridoxal 5'-phosphate</name>
        <dbReference type="ChEBI" id="CHEBI:597326"/>
    </cofactor>
</comment>
<evidence type="ECO:0000259" key="9">
    <source>
        <dbReference type="Pfam" id="PF00278"/>
    </source>
</evidence>
<evidence type="ECO:0000313" key="11">
    <source>
        <dbReference type="EMBL" id="KNY27449.1"/>
    </source>
</evidence>
<feature type="binding site" evidence="5">
    <location>
        <position position="232"/>
    </location>
    <ligand>
        <name>pyridoxal 5'-phosphate</name>
        <dbReference type="ChEBI" id="CHEBI:597326"/>
    </ligand>
</feature>
<comment type="pathway">
    <text evidence="5 8">Amino-acid biosynthesis; L-lysine biosynthesis via DAP pathway; L-lysine from DL-2,6-diaminopimelate: step 1/1.</text>
</comment>
<feature type="binding site" evidence="5">
    <location>
        <begin position="274"/>
        <end position="277"/>
    </location>
    <ligand>
        <name>pyridoxal 5'-phosphate</name>
        <dbReference type="ChEBI" id="CHEBI:597326"/>
    </ligand>
</feature>
<evidence type="ECO:0000259" key="10">
    <source>
        <dbReference type="Pfam" id="PF02784"/>
    </source>
</evidence>
<dbReference type="RefSeq" id="WP_050753425.1">
    <property type="nucleotide sequence ID" value="NZ_JQKC01000025.1"/>
</dbReference>
<keyword evidence="2 5" id="KW-0210">Decarboxylase</keyword>